<sequence length="190" mass="21885">MSSNRSLFRGFKQSWISMLINTTKRRVQTHKILPHGPPDDIDENAHRYNALNFKIPIDPEADYVKEAERSYAPRTIQSLNQYLEFDYWAVHTIFRLAHPLSQAIMFGMLEDLQLEGFYDDREECLKEVQNALQVNIRTMVDDLQALQYDEEGAYMGGVKGGLGPELRDANLAEGMVNFSSDDEDYDVDND</sequence>
<dbReference type="OrthoDB" id="5946233at2759"/>
<proteinExistence type="predicted"/>
<dbReference type="EMBL" id="ML179431">
    <property type="protein sequence ID" value="THU87898.1"/>
    <property type="molecule type" value="Genomic_DNA"/>
</dbReference>
<keyword evidence="2" id="KW-1185">Reference proteome</keyword>
<accession>A0A4S8LH46</accession>
<evidence type="ECO:0000313" key="1">
    <source>
        <dbReference type="EMBL" id="THU87898.1"/>
    </source>
</evidence>
<dbReference type="Proteomes" id="UP000297245">
    <property type="component" value="Unassembled WGS sequence"/>
</dbReference>
<dbReference type="AlphaFoldDB" id="A0A4S8LH46"/>
<organism evidence="1 2">
    <name type="scientific">Dendrothele bispora (strain CBS 962.96)</name>
    <dbReference type="NCBI Taxonomy" id="1314807"/>
    <lineage>
        <taxon>Eukaryota</taxon>
        <taxon>Fungi</taxon>
        <taxon>Dikarya</taxon>
        <taxon>Basidiomycota</taxon>
        <taxon>Agaricomycotina</taxon>
        <taxon>Agaricomycetes</taxon>
        <taxon>Agaricomycetidae</taxon>
        <taxon>Agaricales</taxon>
        <taxon>Agaricales incertae sedis</taxon>
        <taxon>Dendrothele</taxon>
    </lineage>
</organism>
<evidence type="ECO:0000313" key="2">
    <source>
        <dbReference type="Proteomes" id="UP000297245"/>
    </source>
</evidence>
<protein>
    <submittedName>
        <fullName evidence="1">Uncharacterized protein</fullName>
    </submittedName>
</protein>
<gene>
    <name evidence="1" type="ORF">K435DRAFT_866827</name>
</gene>
<name>A0A4S8LH46_DENBC</name>
<reference evidence="1 2" key="1">
    <citation type="journal article" date="2019" name="Nat. Ecol. Evol.">
        <title>Megaphylogeny resolves global patterns of mushroom evolution.</title>
        <authorList>
            <person name="Varga T."/>
            <person name="Krizsan K."/>
            <person name="Foldi C."/>
            <person name="Dima B."/>
            <person name="Sanchez-Garcia M."/>
            <person name="Sanchez-Ramirez S."/>
            <person name="Szollosi G.J."/>
            <person name="Szarkandi J.G."/>
            <person name="Papp V."/>
            <person name="Albert L."/>
            <person name="Andreopoulos W."/>
            <person name="Angelini C."/>
            <person name="Antonin V."/>
            <person name="Barry K.W."/>
            <person name="Bougher N.L."/>
            <person name="Buchanan P."/>
            <person name="Buyck B."/>
            <person name="Bense V."/>
            <person name="Catcheside P."/>
            <person name="Chovatia M."/>
            <person name="Cooper J."/>
            <person name="Damon W."/>
            <person name="Desjardin D."/>
            <person name="Finy P."/>
            <person name="Geml J."/>
            <person name="Haridas S."/>
            <person name="Hughes K."/>
            <person name="Justo A."/>
            <person name="Karasinski D."/>
            <person name="Kautmanova I."/>
            <person name="Kiss B."/>
            <person name="Kocsube S."/>
            <person name="Kotiranta H."/>
            <person name="LaButti K.M."/>
            <person name="Lechner B.E."/>
            <person name="Liimatainen K."/>
            <person name="Lipzen A."/>
            <person name="Lukacs Z."/>
            <person name="Mihaltcheva S."/>
            <person name="Morgado L.N."/>
            <person name="Niskanen T."/>
            <person name="Noordeloos M.E."/>
            <person name="Ohm R.A."/>
            <person name="Ortiz-Santana B."/>
            <person name="Ovrebo C."/>
            <person name="Racz N."/>
            <person name="Riley R."/>
            <person name="Savchenko A."/>
            <person name="Shiryaev A."/>
            <person name="Soop K."/>
            <person name="Spirin V."/>
            <person name="Szebenyi C."/>
            <person name="Tomsovsky M."/>
            <person name="Tulloss R.E."/>
            <person name="Uehling J."/>
            <person name="Grigoriev I.V."/>
            <person name="Vagvolgyi C."/>
            <person name="Papp T."/>
            <person name="Martin F.M."/>
            <person name="Miettinen O."/>
            <person name="Hibbett D.S."/>
            <person name="Nagy L.G."/>
        </authorList>
    </citation>
    <scope>NUCLEOTIDE SEQUENCE [LARGE SCALE GENOMIC DNA]</scope>
    <source>
        <strain evidence="1 2">CBS 962.96</strain>
    </source>
</reference>